<dbReference type="InterPro" id="IPR046349">
    <property type="entry name" value="C1-like_sf"/>
</dbReference>
<protein>
    <recommendedName>
        <fullName evidence="8">Rho-GAP domain-containing protein</fullName>
    </recommendedName>
</protein>
<dbReference type="PROSITE" id="PS50238">
    <property type="entry name" value="RHOGAP"/>
    <property type="match status" value="1"/>
</dbReference>
<dbReference type="SMART" id="SM00324">
    <property type="entry name" value="RhoGAP"/>
    <property type="match status" value="1"/>
</dbReference>
<dbReference type="OrthoDB" id="2218807at2759"/>
<gene>
    <name evidence="6" type="ORF">GE061_018682</name>
</gene>
<keyword evidence="2" id="KW-0862">Zinc</keyword>
<dbReference type="Pfam" id="PF00620">
    <property type="entry name" value="RhoGAP"/>
    <property type="match status" value="1"/>
</dbReference>
<evidence type="ECO:0000313" key="6">
    <source>
        <dbReference type="EMBL" id="KAF6207439.1"/>
    </source>
</evidence>
<dbReference type="EMBL" id="WIXP02000008">
    <property type="protein sequence ID" value="KAF6207439.1"/>
    <property type="molecule type" value="Genomic_DNA"/>
</dbReference>
<dbReference type="AlphaFoldDB" id="A0A8S9XFV6"/>
<dbReference type="Gene3D" id="3.30.60.20">
    <property type="match status" value="1"/>
</dbReference>
<dbReference type="SUPFAM" id="SSF57997">
    <property type="entry name" value="Tropomyosin"/>
    <property type="match status" value="1"/>
</dbReference>
<dbReference type="SMART" id="SM00109">
    <property type="entry name" value="C1"/>
    <property type="match status" value="1"/>
</dbReference>
<proteinExistence type="predicted"/>
<feature type="coiled-coil region" evidence="3">
    <location>
        <begin position="75"/>
        <end position="116"/>
    </location>
</feature>
<dbReference type="GO" id="GO:0032154">
    <property type="term" value="C:cleavage furrow"/>
    <property type="evidence" value="ECO:0007669"/>
    <property type="project" value="TreeGrafter"/>
</dbReference>
<dbReference type="SUPFAM" id="SSF48350">
    <property type="entry name" value="GTPase activation domain, GAP"/>
    <property type="match status" value="1"/>
</dbReference>
<dbReference type="GO" id="GO:0051233">
    <property type="term" value="C:spindle midzone"/>
    <property type="evidence" value="ECO:0007669"/>
    <property type="project" value="TreeGrafter"/>
</dbReference>
<organism evidence="6 7">
    <name type="scientific">Apolygus lucorum</name>
    <name type="common">Small green plant bug</name>
    <name type="synonym">Lygocoris lucorum</name>
    <dbReference type="NCBI Taxonomy" id="248454"/>
    <lineage>
        <taxon>Eukaryota</taxon>
        <taxon>Metazoa</taxon>
        <taxon>Ecdysozoa</taxon>
        <taxon>Arthropoda</taxon>
        <taxon>Hexapoda</taxon>
        <taxon>Insecta</taxon>
        <taxon>Pterygota</taxon>
        <taxon>Neoptera</taxon>
        <taxon>Paraneoptera</taxon>
        <taxon>Hemiptera</taxon>
        <taxon>Heteroptera</taxon>
        <taxon>Panheteroptera</taxon>
        <taxon>Cimicomorpha</taxon>
        <taxon>Miridae</taxon>
        <taxon>Mirini</taxon>
        <taxon>Apolygus</taxon>
    </lineage>
</organism>
<accession>A0A8S9XFV6</accession>
<keyword evidence="7" id="KW-1185">Reference proteome</keyword>
<dbReference type="GO" id="GO:0005634">
    <property type="term" value="C:nucleus"/>
    <property type="evidence" value="ECO:0007669"/>
    <property type="project" value="TreeGrafter"/>
</dbReference>
<feature type="domain" description="Phorbol-ester/DAG-type" evidence="4">
    <location>
        <begin position="295"/>
        <end position="344"/>
    </location>
</feature>
<dbReference type="InterPro" id="IPR000198">
    <property type="entry name" value="RhoGAP_dom"/>
</dbReference>
<evidence type="ECO:0000259" key="4">
    <source>
        <dbReference type="PROSITE" id="PS50081"/>
    </source>
</evidence>
<feature type="domain" description="Rho-GAP" evidence="5">
    <location>
        <begin position="363"/>
        <end position="545"/>
    </location>
</feature>
<dbReference type="SUPFAM" id="SSF57889">
    <property type="entry name" value="Cysteine-rich domain"/>
    <property type="match status" value="1"/>
</dbReference>
<dbReference type="PROSITE" id="PS00479">
    <property type="entry name" value="ZF_DAG_PE_1"/>
    <property type="match status" value="1"/>
</dbReference>
<dbReference type="CDD" id="cd20821">
    <property type="entry name" value="C1_MgcRacGAP"/>
    <property type="match status" value="1"/>
</dbReference>
<evidence type="ECO:0000256" key="2">
    <source>
        <dbReference type="ARBA" id="ARBA00022833"/>
    </source>
</evidence>
<evidence type="ECO:0000313" key="7">
    <source>
        <dbReference type="Proteomes" id="UP000466442"/>
    </source>
</evidence>
<evidence type="ECO:0000256" key="1">
    <source>
        <dbReference type="ARBA" id="ARBA00022723"/>
    </source>
</evidence>
<dbReference type="GO" id="GO:0005096">
    <property type="term" value="F:GTPase activator activity"/>
    <property type="evidence" value="ECO:0007669"/>
    <property type="project" value="TreeGrafter"/>
</dbReference>
<dbReference type="InterPro" id="IPR008936">
    <property type="entry name" value="Rho_GTPase_activation_prot"/>
</dbReference>
<comment type="caution">
    <text evidence="6">The sequence shown here is derived from an EMBL/GenBank/DDBJ whole genome shotgun (WGS) entry which is preliminary data.</text>
</comment>
<keyword evidence="3" id="KW-0175">Coiled coil</keyword>
<name>A0A8S9XFV6_APOLU</name>
<dbReference type="GO" id="GO:0097149">
    <property type="term" value="C:centralspindlin complex"/>
    <property type="evidence" value="ECO:0007669"/>
    <property type="project" value="TreeGrafter"/>
</dbReference>
<keyword evidence="1" id="KW-0479">Metal-binding</keyword>
<reference evidence="6" key="1">
    <citation type="journal article" date="2021" name="Mol. Ecol. Resour.">
        <title>Apolygus lucorum genome provides insights into omnivorousness and mesophyll feeding.</title>
        <authorList>
            <person name="Liu Y."/>
            <person name="Liu H."/>
            <person name="Wang H."/>
            <person name="Huang T."/>
            <person name="Liu B."/>
            <person name="Yang B."/>
            <person name="Yin L."/>
            <person name="Li B."/>
            <person name="Zhang Y."/>
            <person name="Zhang S."/>
            <person name="Jiang F."/>
            <person name="Zhang X."/>
            <person name="Ren Y."/>
            <person name="Wang B."/>
            <person name="Wang S."/>
            <person name="Lu Y."/>
            <person name="Wu K."/>
            <person name="Fan W."/>
            <person name="Wang G."/>
        </authorList>
    </citation>
    <scope>NUCLEOTIDE SEQUENCE</scope>
    <source>
        <strain evidence="6">12Hb</strain>
    </source>
</reference>
<dbReference type="InterPro" id="IPR002219">
    <property type="entry name" value="PKC_DAG/PE"/>
</dbReference>
<evidence type="ECO:0000259" key="5">
    <source>
        <dbReference type="PROSITE" id="PS50238"/>
    </source>
</evidence>
<dbReference type="Pfam" id="PF00130">
    <property type="entry name" value="C1_1"/>
    <property type="match status" value="1"/>
</dbReference>
<sequence length="610" mass="68915">MANMTRIDDMEIADEEIAMFDTLDEFDRMMTESRQMLEAGPLLVDSLIHAAGMIKYLHEKLDGKDREVQVFDSKLSQAKEKLAIFEQKLNEARKRFDEEKNKNRKLEDSYNFLLDEIRAVKRVLTDQSSGLPDSTMAKLRYIKSFGDYDRDHLDTINEVETTGSVLTDLSYTREEDQLLEELPARPRKKRFLSDITNEDPTDRCKPTFKSHEVKNGEPLVTTTIVPAEQNDSPTTTPTTEKVPTPEGNWQFDQLGAASNISPVAMDGAPIKKTVSTTSLNSQCAPLKMDAIRSRPHNFVQKAVLKGETCNACNRRIRFASQDFKCRDCKALVHSYCIIRAPLPCVPLGTTPGKKEGGRIGDYTPLTAPMVPPLVVHCIKEIEFRGLNEVGLYRIPGNDRDVKTLKEKLLRSRGVPNLSEVPDVHTIAGTLKEFLRTLKEPIITTVRWSEFVRTSMIQDEEERRERLMENIGELPQPNRDTLCFLILHLKKVAYSPEAMMGPSNLSTVFGPTVIGTSTLNPAEPFKDANVVNQVMLELINIPEEHYDTLLCDVETPLLSTPSRMNLAYFVSSPSTVKRRGSPGSPDQPTPRSVCIRKIRRPLPGFRYFETP</sequence>
<dbReference type="PANTHER" id="PTHR46199">
    <property type="entry name" value="RAC GTPASE-ACTIVATING PROTEIN 1"/>
    <property type="match status" value="1"/>
</dbReference>
<dbReference type="PROSITE" id="PS50081">
    <property type="entry name" value="ZF_DAG_PE_2"/>
    <property type="match status" value="1"/>
</dbReference>
<dbReference type="GO" id="GO:0007266">
    <property type="term" value="P:Rho protein signal transduction"/>
    <property type="evidence" value="ECO:0007669"/>
    <property type="project" value="TreeGrafter"/>
</dbReference>
<dbReference type="GO" id="GO:0000281">
    <property type="term" value="P:mitotic cytokinesis"/>
    <property type="evidence" value="ECO:0007669"/>
    <property type="project" value="TreeGrafter"/>
</dbReference>
<dbReference type="GO" id="GO:0046872">
    <property type="term" value="F:metal ion binding"/>
    <property type="evidence" value="ECO:0007669"/>
    <property type="project" value="UniProtKB-KW"/>
</dbReference>
<dbReference type="PANTHER" id="PTHR46199:SF3">
    <property type="entry name" value="RAC GTPASE-ACTIVATING PROTEIN 1"/>
    <property type="match status" value="1"/>
</dbReference>
<dbReference type="Gene3D" id="1.10.555.10">
    <property type="entry name" value="Rho GTPase activation protein"/>
    <property type="match status" value="1"/>
</dbReference>
<dbReference type="GO" id="GO:0030496">
    <property type="term" value="C:midbody"/>
    <property type="evidence" value="ECO:0007669"/>
    <property type="project" value="TreeGrafter"/>
</dbReference>
<dbReference type="Proteomes" id="UP000466442">
    <property type="component" value="Unassembled WGS sequence"/>
</dbReference>
<dbReference type="GO" id="GO:0051256">
    <property type="term" value="P:mitotic spindle midzone assembly"/>
    <property type="evidence" value="ECO:0007669"/>
    <property type="project" value="TreeGrafter"/>
</dbReference>
<evidence type="ECO:0008006" key="8">
    <source>
        <dbReference type="Google" id="ProtNLM"/>
    </source>
</evidence>
<evidence type="ECO:0000256" key="3">
    <source>
        <dbReference type="SAM" id="Coils"/>
    </source>
</evidence>